<protein>
    <submittedName>
        <fullName evidence="2">Uncharacterized protein</fullName>
    </submittedName>
</protein>
<keyword evidence="1" id="KW-0732">Signal</keyword>
<comment type="caution">
    <text evidence="2">The sequence shown here is derived from an EMBL/GenBank/DDBJ whole genome shotgun (WGS) entry which is preliminary data.</text>
</comment>
<dbReference type="AlphaFoldDB" id="A0AAN9YV38"/>
<dbReference type="EMBL" id="JAKJXP020000015">
    <property type="protein sequence ID" value="KAK7755030.1"/>
    <property type="molecule type" value="Genomic_DNA"/>
</dbReference>
<sequence>MKFTPVLAALALPAMALAQSSSTSTAPAPAGTPDLTVCESQAGGYADTCARCYHLCETSSNQEQCFNSVYTAVNYNDSMCWQHGGSNCAGQAVDKVCGQ</sequence>
<accession>A0AAN9YV38</accession>
<name>A0AAN9YV38_9PEZI</name>
<feature type="signal peptide" evidence="1">
    <location>
        <begin position="1"/>
        <end position="18"/>
    </location>
</feature>
<evidence type="ECO:0000256" key="1">
    <source>
        <dbReference type="SAM" id="SignalP"/>
    </source>
</evidence>
<keyword evidence="3" id="KW-1185">Reference proteome</keyword>
<evidence type="ECO:0000313" key="2">
    <source>
        <dbReference type="EMBL" id="KAK7755030.1"/>
    </source>
</evidence>
<reference evidence="2 3" key="1">
    <citation type="submission" date="2024-02" db="EMBL/GenBank/DDBJ databases">
        <title>De novo assembly and annotation of 12 fungi associated with fruit tree decline syndrome in Ontario, Canada.</title>
        <authorList>
            <person name="Sulman M."/>
            <person name="Ellouze W."/>
            <person name="Ilyukhin E."/>
        </authorList>
    </citation>
    <scope>NUCLEOTIDE SEQUENCE [LARGE SCALE GENOMIC DNA]</scope>
    <source>
        <strain evidence="2 3">M11/M66-122</strain>
    </source>
</reference>
<feature type="chain" id="PRO_5042833113" evidence="1">
    <location>
        <begin position="19"/>
        <end position="99"/>
    </location>
</feature>
<evidence type="ECO:0000313" key="3">
    <source>
        <dbReference type="Proteomes" id="UP001320420"/>
    </source>
</evidence>
<organism evidence="2 3">
    <name type="scientific">Diatrype stigma</name>
    <dbReference type="NCBI Taxonomy" id="117547"/>
    <lineage>
        <taxon>Eukaryota</taxon>
        <taxon>Fungi</taxon>
        <taxon>Dikarya</taxon>
        <taxon>Ascomycota</taxon>
        <taxon>Pezizomycotina</taxon>
        <taxon>Sordariomycetes</taxon>
        <taxon>Xylariomycetidae</taxon>
        <taxon>Xylariales</taxon>
        <taxon>Diatrypaceae</taxon>
        <taxon>Diatrype</taxon>
    </lineage>
</organism>
<gene>
    <name evidence="2" type="ORF">SLS62_002844</name>
</gene>
<dbReference type="Proteomes" id="UP001320420">
    <property type="component" value="Unassembled WGS sequence"/>
</dbReference>
<proteinExistence type="predicted"/>